<dbReference type="SUPFAM" id="SSF46785">
    <property type="entry name" value="Winged helix' DNA-binding domain"/>
    <property type="match status" value="1"/>
</dbReference>
<dbReference type="EMBL" id="BPQJ01000049">
    <property type="protein sequence ID" value="GJD65861.1"/>
    <property type="molecule type" value="Genomic_DNA"/>
</dbReference>
<dbReference type="InterPro" id="IPR036388">
    <property type="entry name" value="WH-like_DNA-bd_sf"/>
</dbReference>
<dbReference type="SUPFAM" id="SSF51206">
    <property type="entry name" value="cAMP-binding domain-like"/>
    <property type="match status" value="1"/>
</dbReference>
<dbReference type="GO" id="GO:0006355">
    <property type="term" value="P:regulation of DNA-templated transcription"/>
    <property type="evidence" value="ECO:0007669"/>
    <property type="project" value="InterPro"/>
</dbReference>
<keyword evidence="3" id="KW-0804">Transcription</keyword>
<dbReference type="InterPro" id="IPR014710">
    <property type="entry name" value="RmlC-like_jellyroll"/>
</dbReference>
<sequence>MAPTPNHSTDMFIRKLGGAARLSDEEREAIAHLPVTVRPLGPHQDIVREKDRPSQCCLLLEGWACRYQLLSEGKRQIFSFHIPGDIPDLQSLHIRVMDHNVCTLSSAVVAFIPHEALLDLTAAFPAIAAILWRDTLVDGAVFRAWMTGLGRRTACEAVAHLFCELYLKLQAMGLARDYAYRLPLTQLDLGDALGLSNVHVNRTLRELRGKDLITLHGGTLEIYKWQELADSCDFDPAYLHLERRTA</sequence>
<dbReference type="Proteomes" id="UP001055286">
    <property type="component" value="Unassembled WGS sequence"/>
</dbReference>
<dbReference type="InterPro" id="IPR036390">
    <property type="entry name" value="WH_DNA-bd_sf"/>
</dbReference>
<protein>
    <submittedName>
        <fullName evidence="5">Transcriptional activator protein Anr</fullName>
    </submittedName>
</protein>
<organism evidence="5 6">
    <name type="scientific">Methylobacterium frigidaeris</name>
    <dbReference type="NCBI Taxonomy" id="2038277"/>
    <lineage>
        <taxon>Bacteria</taxon>
        <taxon>Pseudomonadati</taxon>
        <taxon>Pseudomonadota</taxon>
        <taxon>Alphaproteobacteria</taxon>
        <taxon>Hyphomicrobiales</taxon>
        <taxon>Methylobacteriaceae</taxon>
        <taxon>Methylobacterium</taxon>
    </lineage>
</organism>
<dbReference type="GO" id="GO:0003677">
    <property type="term" value="F:DNA binding"/>
    <property type="evidence" value="ECO:0007669"/>
    <property type="project" value="UniProtKB-KW"/>
</dbReference>
<dbReference type="Pfam" id="PF13545">
    <property type="entry name" value="HTH_Crp_2"/>
    <property type="match status" value="1"/>
</dbReference>
<dbReference type="Gene3D" id="1.10.10.10">
    <property type="entry name" value="Winged helix-like DNA-binding domain superfamily/Winged helix DNA-binding domain"/>
    <property type="match status" value="1"/>
</dbReference>
<dbReference type="InterPro" id="IPR012318">
    <property type="entry name" value="HTH_CRP"/>
</dbReference>
<evidence type="ECO:0000313" key="6">
    <source>
        <dbReference type="Proteomes" id="UP001055286"/>
    </source>
</evidence>
<dbReference type="PROSITE" id="PS51063">
    <property type="entry name" value="HTH_CRP_2"/>
    <property type="match status" value="1"/>
</dbReference>
<dbReference type="Pfam" id="PF00027">
    <property type="entry name" value="cNMP_binding"/>
    <property type="match status" value="1"/>
</dbReference>
<proteinExistence type="predicted"/>
<dbReference type="CDD" id="cd00038">
    <property type="entry name" value="CAP_ED"/>
    <property type="match status" value="1"/>
</dbReference>
<evidence type="ECO:0000256" key="3">
    <source>
        <dbReference type="ARBA" id="ARBA00023163"/>
    </source>
</evidence>
<evidence type="ECO:0000259" key="4">
    <source>
        <dbReference type="PROSITE" id="PS51063"/>
    </source>
</evidence>
<name>A0AA37M8F1_9HYPH</name>
<evidence type="ECO:0000313" key="5">
    <source>
        <dbReference type="EMBL" id="GJD65861.1"/>
    </source>
</evidence>
<dbReference type="InterPro" id="IPR018490">
    <property type="entry name" value="cNMP-bd_dom_sf"/>
</dbReference>
<keyword evidence="1" id="KW-0805">Transcription regulation</keyword>
<feature type="domain" description="HTH crp-type" evidence="4">
    <location>
        <begin position="152"/>
        <end position="226"/>
    </location>
</feature>
<dbReference type="Gene3D" id="2.60.120.10">
    <property type="entry name" value="Jelly Rolls"/>
    <property type="match status" value="1"/>
</dbReference>
<gene>
    <name evidence="5" type="primary">anr</name>
    <name evidence="5" type="ORF">MPEAHAMD_6057</name>
</gene>
<dbReference type="AlphaFoldDB" id="A0AA37M8F1"/>
<reference evidence="5" key="1">
    <citation type="journal article" date="2016" name="Front. Microbiol.">
        <title>Genome Sequence of the Piezophilic, Mesophilic Sulfate-Reducing Bacterium Desulfovibrio indicus J2T.</title>
        <authorList>
            <person name="Cao J."/>
            <person name="Maignien L."/>
            <person name="Shao Z."/>
            <person name="Alain K."/>
            <person name="Jebbar M."/>
        </authorList>
    </citation>
    <scope>NUCLEOTIDE SEQUENCE</scope>
    <source>
        <strain evidence="5">JCM 32048</strain>
    </source>
</reference>
<dbReference type="SMART" id="SM00419">
    <property type="entry name" value="HTH_CRP"/>
    <property type="match status" value="1"/>
</dbReference>
<comment type="caution">
    <text evidence="5">The sequence shown here is derived from an EMBL/GenBank/DDBJ whole genome shotgun (WGS) entry which is preliminary data.</text>
</comment>
<reference evidence="5" key="2">
    <citation type="submission" date="2021-08" db="EMBL/GenBank/DDBJ databases">
        <authorList>
            <person name="Tani A."/>
            <person name="Ola A."/>
            <person name="Ogura Y."/>
            <person name="Katsura K."/>
            <person name="Hayashi T."/>
        </authorList>
    </citation>
    <scope>NUCLEOTIDE SEQUENCE</scope>
    <source>
        <strain evidence="5">JCM 32048</strain>
    </source>
</reference>
<dbReference type="InterPro" id="IPR000595">
    <property type="entry name" value="cNMP-bd_dom"/>
</dbReference>
<accession>A0AA37M8F1</accession>
<evidence type="ECO:0000256" key="1">
    <source>
        <dbReference type="ARBA" id="ARBA00023015"/>
    </source>
</evidence>
<evidence type="ECO:0000256" key="2">
    <source>
        <dbReference type="ARBA" id="ARBA00023125"/>
    </source>
</evidence>
<keyword evidence="6" id="KW-1185">Reference proteome</keyword>
<keyword evidence="2" id="KW-0238">DNA-binding</keyword>